<organism evidence="1 2">
    <name type="scientific">Paenibacillus odorifer</name>
    <dbReference type="NCBI Taxonomy" id="189426"/>
    <lineage>
        <taxon>Bacteria</taxon>
        <taxon>Bacillati</taxon>
        <taxon>Bacillota</taxon>
        <taxon>Bacilli</taxon>
        <taxon>Bacillales</taxon>
        <taxon>Paenibacillaceae</taxon>
        <taxon>Paenibacillus</taxon>
    </lineage>
</organism>
<dbReference type="Proteomes" id="UP000187425">
    <property type="component" value="Unassembled WGS sequence"/>
</dbReference>
<reference evidence="1 2" key="1">
    <citation type="submission" date="2016-11" db="EMBL/GenBank/DDBJ databases">
        <title>Paenibacillus species isolates.</title>
        <authorList>
            <person name="Beno S.M."/>
        </authorList>
    </citation>
    <scope>NUCLEOTIDE SEQUENCE [LARGE SCALE GENOMIC DNA]</scope>
    <source>
        <strain evidence="1 2">FSL H7-0443</strain>
    </source>
</reference>
<comment type="caution">
    <text evidence="1">The sequence shown here is derived from an EMBL/GenBank/DDBJ whole genome shotgun (WGS) entry which is preliminary data.</text>
</comment>
<protein>
    <submittedName>
        <fullName evidence="1">Uncharacterized protein</fullName>
    </submittedName>
</protein>
<proteinExistence type="predicted"/>
<evidence type="ECO:0000313" key="2">
    <source>
        <dbReference type="Proteomes" id="UP000187425"/>
    </source>
</evidence>
<gene>
    <name evidence="1" type="ORF">BSK65_10700</name>
</gene>
<dbReference type="EMBL" id="MPTW01000004">
    <property type="protein sequence ID" value="OME71501.1"/>
    <property type="molecule type" value="Genomic_DNA"/>
</dbReference>
<evidence type="ECO:0000313" key="1">
    <source>
        <dbReference type="EMBL" id="OME71501.1"/>
    </source>
</evidence>
<sequence>MLPEYMKHWFNSYPNLQDLQDWQYRWLGFTIHTAFSGMLCNGNRNLMQHSGFSYNEVIALCIQLGNKQNLDRFKVLLPSIKSYVAAQLRS</sequence>
<dbReference type="AlphaFoldDB" id="A0A1R0ZJV4"/>
<name>A0A1R0ZJV4_9BACL</name>
<accession>A0A1R0ZJV4</accession>